<evidence type="ECO:0000313" key="3">
    <source>
        <dbReference type="Proteomes" id="UP000516437"/>
    </source>
</evidence>
<dbReference type="AlphaFoldDB" id="A0A6A1WPB3"/>
<sequence length="370" mass="38789">MVRCHAGEAVVVLYLVSFSEIPEGELNGEDVAEGVEERERRRLGMNDPFWNQVLSSDDELFDVEVATVRNDGAGPSSAGGHTSSGADGGGDDSGDSFFSADGGDDGGAGGGDDGGDPGPSEIPRDPSKGKQPITEECISDANTPAQSVHSATQPSQSTSASTQHAPPTTQPGQSRKNKRKKSRATFSQAAGSVLQENETVPVEILATQTQTPICGQNEENVLSQPPAARTRSGGKTAKIIPPPPAAPRTIPQPAAPQTPVTEVASQPTVAVTERRKSRPMSASQPLSSIGSRVHRRSGRLAEQVGRKSGSSSSHGIRQEDPIVVEDIAGNDEVTHEPSRQPGRVSWGTPQTLWAQFGSGFIANQNNDKHT</sequence>
<feature type="compositionally biased region" description="Low complexity" evidence="1">
    <location>
        <begin position="149"/>
        <end position="166"/>
    </location>
</feature>
<name>A0A6A1WPB3_9ROSI</name>
<feature type="compositionally biased region" description="Polar residues" evidence="1">
    <location>
        <begin position="280"/>
        <end position="290"/>
    </location>
</feature>
<feature type="region of interest" description="Disordered" evidence="1">
    <location>
        <begin position="65"/>
        <end position="199"/>
    </location>
</feature>
<reference evidence="2 3" key="1">
    <citation type="journal article" date="2019" name="Plant Biotechnol. J.">
        <title>The red bayberry genome and genetic basis of sex determination.</title>
        <authorList>
            <person name="Jia H.M."/>
            <person name="Jia H.J."/>
            <person name="Cai Q.L."/>
            <person name="Wang Y."/>
            <person name="Zhao H.B."/>
            <person name="Yang W.F."/>
            <person name="Wang G.Y."/>
            <person name="Li Y.H."/>
            <person name="Zhan D.L."/>
            <person name="Shen Y.T."/>
            <person name="Niu Q.F."/>
            <person name="Chang L."/>
            <person name="Qiu J."/>
            <person name="Zhao L."/>
            <person name="Xie H.B."/>
            <person name="Fu W.Y."/>
            <person name="Jin J."/>
            <person name="Li X.W."/>
            <person name="Jiao Y."/>
            <person name="Zhou C.C."/>
            <person name="Tu T."/>
            <person name="Chai C.Y."/>
            <person name="Gao J.L."/>
            <person name="Fan L.J."/>
            <person name="van de Weg E."/>
            <person name="Wang J.Y."/>
            <person name="Gao Z.S."/>
        </authorList>
    </citation>
    <scope>NUCLEOTIDE SEQUENCE [LARGE SCALE GENOMIC DNA]</scope>
    <source>
        <tissue evidence="2">Leaves</tissue>
    </source>
</reference>
<feature type="compositionally biased region" description="Low complexity" evidence="1">
    <location>
        <begin position="247"/>
        <end position="259"/>
    </location>
</feature>
<evidence type="ECO:0000256" key="1">
    <source>
        <dbReference type="SAM" id="MobiDB-lite"/>
    </source>
</evidence>
<keyword evidence="3" id="KW-1185">Reference proteome</keyword>
<protein>
    <submittedName>
        <fullName evidence="2">Uncharacterized protein</fullName>
    </submittedName>
</protein>
<proteinExistence type="predicted"/>
<organism evidence="2 3">
    <name type="scientific">Morella rubra</name>
    <name type="common">Chinese bayberry</name>
    <dbReference type="NCBI Taxonomy" id="262757"/>
    <lineage>
        <taxon>Eukaryota</taxon>
        <taxon>Viridiplantae</taxon>
        <taxon>Streptophyta</taxon>
        <taxon>Embryophyta</taxon>
        <taxon>Tracheophyta</taxon>
        <taxon>Spermatophyta</taxon>
        <taxon>Magnoliopsida</taxon>
        <taxon>eudicotyledons</taxon>
        <taxon>Gunneridae</taxon>
        <taxon>Pentapetalae</taxon>
        <taxon>rosids</taxon>
        <taxon>fabids</taxon>
        <taxon>Fagales</taxon>
        <taxon>Myricaceae</taxon>
        <taxon>Morella</taxon>
    </lineage>
</organism>
<feature type="region of interest" description="Disordered" evidence="1">
    <location>
        <begin position="215"/>
        <end position="350"/>
    </location>
</feature>
<dbReference type="EMBL" id="RXIC02000019">
    <property type="protein sequence ID" value="KAB1226493.1"/>
    <property type="molecule type" value="Genomic_DNA"/>
</dbReference>
<accession>A0A6A1WPB3</accession>
<gene>
    <name evidence="2" type="ORF">CJ030_MR1G014075</name>
</gene>
<dbReference type="Proteomes" id="UP000516437">
    <property type="component" value="Chromosome 1"/>
</dbReference>
<evidence type="ECO:0000313" key="2">
    <source>
        <dbReference type="EMBL" id="KAB1226493.1"/>
    </source>
</evidence>
<feature type="compositionally biased region" description="Low complexity" evidence="1">
    <location>
        <begin position="72"/>
        <end position="85"/>
    </location>
</feature>
<comment type="caution">
    <text evidence="2">The sequence shown here is derived from an EMBL/GenBank/DDBJ whole genome shotgun (WGS) entry which is preliminary data.</text>
</comment>
<feature type="compositionally biased region" description="Polar residues" evidence="1">
    <location>
        <begin position="184"/>
        <end position="198"/>
    </location>
</feature>